<dbReference type="PANTHER" id="PTHR10625:SF5">
    <property type="entry name" value="HISTONE DEACETYLASE"/>
    <property type="match status" value="1"/>
</dbReference>
<evidence type="ECO:0000256" key="3">
    <source>
        <dbReference type="ARBA" id="ARBA00022491"/>
    </source>
</evidence>
<comment type="caution">
    <text evidence="9">The sequence shown here is derived from an EMBL/GenBank/DDBJ whole genome shotgun (WGS) entry which is preliminary data.</text>
</comment>
<evidence type="ECO:0000313" key="9">
    <source>
        <dbReference type="EMBL" id="RRT48978.1"/>
    </source>
</evidence>
<gene>
    <name evidence="9" type="ORF">B296_00033823</name>
</gene>
<evidence type="ECO:0000256" key="7">
    <source>
        <dbReference type="ARBA" id="ARBA00023163"/>
    </source>
</evidence>
<dbReference type="GO" id="GO:0000118">
    <property type="term" value="C:histone deacetylase complex"/>
    <property type="evidence" value="ECO:0007669"/>
    <property type="project" value="TreeGrafter"/>
</dbReference>
<dbReference type="GO" id="GO:0040029">
    <property type="term" value="P:epigenetic regulation of gene expression"/>
    <property type="evidence" value="ECO:0007669"/>
    <property type="project" value="TreeGrafter"/>
</dbReference>
<comment type="subcellular location">
    <subcellularLocation>
        <location evidence="1">Nucleus</location>
    </subcellularLocation>
</comment>
<dbReference type="InterPro" id="IPR037138">
    <property type="entry name" value="His_deacetylse_dom_sf"/>
</dbReference>
<evidence type="ECO:0000256" key="5">
    <source>
        <dbReference type="ARBA" id="ARBA00022853"/>
    </source>
</evidence>
<dbReference type="InterPro" id="IPR023696">
    <property type="entry name" value="Ureohydrolase_dom_sf"/>
</dbReference>
<keyword evidence="3" id="KW-0678">Repressor</keyword>
<dbReference type="SUPFAM" id="SSF52768">
    <property type="entry name" value="Arginase/deacetylase"/>
    <property type="match status" value="1"/>
</dbReference>
<evidence type="ECO:0000256" key="6">
    <source>
        <dbReference type="ARBA" id="ARBA00023015"/>
    </source>
</evidence>
<sequence>MLVEMKSHPHPERPDRLRAIASSLAAAGDLCDLILWIFPGRCSLIPAREVTQEELLRVSHCFFDDNYDFAFVAIYLLVHSLDHVEAVQHTSHMLARCLLFPLFTFVLYISLHRHENGRFYPGTGAVDEVLSLLEVKFVVSFTYGDAYSFRR</sequence>
<evidence type="ECO:0000256" key="8">
    <source>
        <dbReference type="ARBA" id="ARBA00023242"/>
    </source>
</evidence>
<proteinExistence type="predicted"/>
<keyword evidence="4" id="KW-0378">Hydrolase</keyword>
<reference evidence="9 10" key="1">
    <citation type="journal article" date="2014" name="Agronomy (Basel)">
        <title>A Draft Genome Sequence for Ensete ventricosum, the Drought-Tolerant Tree Against Hunger.</title>
        <authorList>
            <person name="Harrison J."/>
            <person name="Moore K.A."/>
            <person name="Paszkiewicz K."/>
            <person name="Jones T."/>
            <person name="Grant M."/>
            <person name="Ambacheew D."/>
            <person name="Muzemil S."/>
            <person name="Studholme D.J."/>
        </authorList>
    </citation>
    <scope>NUCLEOTIDE SEQUENCE [LARGE SCALE GENOMIC DNA]</scope>
</reference>
<keyword evidence="7" id="KW-0804">Transcription</keyword>
<dbReference type="PANTHER" id="PTHR10625">
    <property type="entry name" value="HISTONE DEACETYLASE HDAC1-RELATED"/>
    <property type="match status" value="1"/>
</dbReference>
<dbReference type="EC" id="3.5.1.98" evidence="2"/>
<evidence type="ECO:0000313" key="10">
    <source>
        <dbReference type="Proteomes" id="UP000287651"/>
    </source>
</evidence>
<evidence type="ECO:0000256" key="2">
    <source>
        <dbReference type="ARBA" id="ARBA00012111"/>
    </source>
</evidence>
<name>A0A426YBA8_ENSVE</name>
<dbReference type="GO" id="GO:0005737">
    <property type="term" value="C:cytoplasm"/>
    <property type="evidence" value="ECO:0007669"/>
    <property type="project" value="TreeGrafter"/>
</dbReference>
<dbReference type="AlphaFoldDB" id="A0A426YBA8"/>
<protein>
    <recommendedName>
        <fullName evidence="2">histone deacetylase</fullName>
        <ecNumber evidence="2">3.5.1.98</ecNumber>
    </recommendedName>
</protein>
<keyword evidence="6" id="KW-0805">Transcription regulation</keyword>
<dbReference type="Proteomes" id="UP000287651">
    <property type="component" value="Unassembled WGS sequence"/>
</dbReference>
<evidence type="ECO:0000256" key="1">
    <source>
        <dbReference type="ARBA" id="ARBA00004123"/>
    </source>
</evidence>
<keyword evidence="8" id="KW-0539">Nucleus</keyword>
<evidence type="ECO:0000256" key="4">
    <source>
        <dbReference type="ARBA" id="ARBA00022801"/>
    </source>
</evidence>
<accession>A0A426YBA8</accession>
<dbReference type="EMBL" id="AMZH03013607">
    <property type="protein sequence ID" value="RRT48978.1"/>
    <property type="molecule type" value="Genomic_DNA"/>
</dbReference>
<keyword evidence="5" id="KW-0156">Chromatin regulator</keyword>
<dbReference type="Gene3D" id="3.40.800.20">
    <property type="entry name" value="Histone deacetylase domain"/>
    <property type="match status" value="2"/>
</dbReference>
<dbReference type="GO" id="GO:0141221">
    <property type="term" value="F:histone deacetylase activity, hydrolytic mechanism"/>
    <property type="evidence" value="ECO:0007669"/>
    <property type="project" value="UniProtKB-EC"/>
</dbReference>
<organism evidence="9 10">
    <name type="scientific">Ensete ventricosum</name>
    <name type="common">Abyssinian banana</name>
    <name type="synonym">Musa ensete</name>
    <dbReference type="NCBI Taxonomy" id="4639"/>
    <lineage>
        <taxon>Eukaryota</taxon>
        <taxon>Viridiplantae</taxon>
        <taxon>Streptophyta</taxon>
        <taxon>Embryophyta</taxon>
        <taxon>Tracheophyta</taxon>
        <taxon>Spermatophyta</taxon>
        <taxon>Magnoliopsida</taxon>
        <taxon>Liliopsida</taxon>
        <taxon>Zingiberales</taxon>
        <taxon>Musaceae</taxon>
        <taxon>Ensete</taxon>
    </lineage>
</organism>